<dbReference type="AlphaFoldDB" id="A0AA97K1A8"/>
<feature type="region of interest" description="Disordered" evidence="1">
    <location>
        <begin position="336"/>
        <end position="366"/>
    </location>
</feature>
<dbReference type="GeneID" id="129338990"/>
<protein>
    <submittedName>
        <fullName evidence="3">Ribosomal L1 domain-containing protein 1</fullName>
    </submittedName>
</protein>
<evidence type="ECO:0000256" key="1">
    <source>
        <dbReference type="SAM" id="MobiDB-lite"/>
    </source>
</evidence>
<accession>A0AA97K1A8</accession>
<feature type="compositionally biased region" description="Basic and acidic residues" evidence="1">
    <location>
        <begin position="397"/>
        <end position="415"/>
    </location>
</feature>
<dbReference type="CTD" id="26156"/>
<dbReference type="PANTHER" id="PTHR23105">
    <property type="entry name" value="RIBOSOMAL PROTEIN L7AE FAMILY MEMBER"/>
    <property type="match status" value="1"/>
</dbReference>
<gene>
    <name evidence="3" type="primary">RSL1D1</name>
</gene>
<dbReference type="RefSeq" id="XP_054849550.1">
    <property type="nucleotide sequence ID" value="XM_054993575.1"/>
</dbReference>
<feature type="region of interest" description="Disordered" evidence="1">
    <location>
        <begin position="391"/>
        <end position="437"/>
    </location>
</feature>
<evidence type="ECO:0000313" key="3">
    <source>
        <dbReference type="RefSeq" id="XP_054849550.1"/>
    </source>
</evidence>
<feature type="region of interest" description="Disordered" evidence="1">
    <location>
        <begin position="250"/>
        <end position="305"/>
    </location>
</feature>
<dbReference type="CDD" id="cd00403">
    <property type="entry name" value="Ribosomal_L1"/>
    <property type="match status" value="1"/>
</dbReference>
<dbReference type="GO" id="GO:0003723">
    <property type="term" value="F:RNA binding"/>
    <property type="evidence" value="ECO:0007669"/>
    <property type="project" value="InterPro"/>
</dbReference>
<dbReference type="KEGG" id="emc:129338990"/>
<dbReference type="InterPro" id="IPR028364">
    <property type="entry name" value="Ribosomal_uL1/biogenesis"/>
</dbReference>
<dbReference type="InterPro" id="IPR050257">
    <property type="entry name" value="eL8/uL1-like"/>
</dbReference>
<reference evidence="3" key="1">
    <citation type="submission" date="2025-08" db="UniProtKB">
        <authorList>
            <consortium name="RefSeq"/>
        </authorList>
    </citation>
    <scope>IDENTIFICATION</scope>
    <source>
        <tissue evidence="3">Blood</tissue>
    </source>
</reference>
<keyword evidence="2" id="KW-1185">Reference proteome</keyword>
<feature type="compositionally biased region" description="Basic residues" evidence="1">
    <location>
        <begin position="263"/>
        <end position="274"/>
    </location>
</feature>
<evidence type="ECO:0000313" key="2">
    <source>
        <dbReference type="Proteomes" id="UP001190640"/>
    </source>
</evidence>
<dbReference type="Pfam" id="PF00687">
    <property type="entry name" value="Ribosomal_L1"/>
    <property type="match status" value="1"/>
</dbReference>
<dbReference type="Gene3D" id="3.30.190.20">
    <property type="match status" value="1"/>
</dbReference>
<sequence>MAAACAPPPLDKGQIKKAVHALLAHHKTRQKTGEKVLLNEDLNFFLTVTVWKIPACEQVVKITLPHGILPASAEVCLFTKDEPGLTAEQTENLYKKLLSQHGITKVSEVICYKTLKSEYKSFEAKRRLLNRFSLFLSDDRIRRLLPSHIGKHFYRSKKSPLSVNLKATKLDKEINGLIQGTTLPVTNKGCCFTARVGHTGMTAEKIVENVIAIVAAIAAKAPKVSRSIKILHLKTEKSVALPIFHRSHPGSEALQKSTGIKGQKIKKKNKKKKNQTNESKGQTPGKARELAANVPAPGSLKREKEVEISDAVGPEQEDDEGIPLLVPIETCVQKDKVAETRPSPKKGVEVDPKGLLPGKRKSSLSLEAPITELEIPKDGSSLKTPKLLKRGKIAKPPKQEVTAKELAKTSPKPETKSAVNPRRKKAVMSAKKALRTPKQAVRKTVLLKSV</sequence>
<dbReference type="InterPro" id="IPR023674">
    <property type="entry name" value="Ribosomal_uL1-like"/>
</dbReference>
<proteinExistence type="predicted"/>
<name>A0AA97K1A8_EUBMA</name>
<dbReference type="Proteomes" id="UP001190640">
    <property type="component" value="Chromosome 12"/>
</dbReference>
<organism evidence="2 3">
    <name type="scientific">Eublepharis macularius</name>
    <name type="common">Leopard gecko</name>
    <name type="synonym">Cyrtodactylus macularius</name>
    <dbReference type="NCBI Taxonomy" id="481883"/>
    <lineage>
        <taxon>Eukaryota</taxon>
        <taxon>Metazoa</taxon>
        <taxon>Chordata</taxon>
        <taxon>Craniata</taxon>
        <taxon>Vertebrata</taxon>
        <taxon>Euteleostomi</taxon>
        <taxon>Lepidosauria</taxon>
        <taxon>Squamata</taxon>
        <taxon>Bifurcata</taxon>
        <taxon>Gekkota</taxon>
        <taxon>Eublepharidae</taxon>
        <taxon>Eublepharinae</taxon>
        <taxon>Eublepharis</taxon>
    </lineage>
</organism>
<dbReference type="SUPFAM" id="SSF56808">
    <property type="entry name" value="Ribosomal protein L1"/>
    <property type="match status" value="1"/>
</dbReference>